<reference evidence="2" key="1">
    <citation type="journal article" date="2023" name="G3 (Bethesda)">
        <title>Genome assembly and association tests identify interacting loci associated with vigor, precocity, and sex in interspecific pistachio rootstocks.</title>
        <authorList>
            <person name="Palmer W."/>
            <person name="Jacygrad E."/>
            <person name="Sagayaradj S."/>
            <person name="Cavanaugh K."/>
            <person name="Han R."/>
            <person name="Bertier L."/>
            <person name="Beede B."/>
            <person name="Kafkas S."/>
            <person name="Golino D."/>
            <person name="Preece J."/>
            <person name="Michelmore R."/>
        </authorList>
    </citation>
    <scope>NUCLEOTIDE SEQUENCE [LARGE SCALE GENOMIC DNA]</scope>
</reference>
<keyword evidence="2" id="KW-1185">Reference proteome</keyword>
<gene>
    <name evidence="1" type="ORF">Pint_01268</name>
</gene>
<sequence>MVRQSLSDSKSPGDPKFTEAFELSEEEAEDVLFKEAWLTYFWRRAKVHGVEEDIAEERLQLWISSSGQSPTSHDAVDVERGLLELRKLGIEQQLWEASRKEIDLPSSFANHKLADIETSS</sequence>
<organism evidence="1 2">
    <name type="scientific">Pistacia integerrima</name>
    <dbReference type="NCBI Taxonomy" id="434235"/>
    <lineage>
        <taxon>Eukaryota</taxon>
        <taxon>Viridiplantae</taxon>
        <taxon>Streptophyta</taxon>
        <taxon>Embryophyta</taxon>
        <taxon>Tracheophyta</taxon>
        <taxon>Spermatophyta</taxon>
        <taxon>Magnoliopsida</taxon>
        <taxon>eudicotyledons</taxon>
        <taxon>Gunneridae</taxon>
        <taxon>Pentapetalae</taxon>
        <taxon>rosids</taxon>
        <taxon>malvids</taxon>
        <taxon>Sapindales</taxon>
        <taxon>Anacardiaceae</taxon>
        <taxon>Pistacia</taxon>
    </lineage>
</organism>
<comment type="caution">
    <text evidence="1">The sequence shown here is derived from an EMBL/GenBank/DDBJ whole genome shotgun (WGS) entry which is preliminary data.</text>
</comment>
<evidence type="ECO:0000313" key="1">
    <source>
        <dbReference type="EMBL" id="KAJ0053247.1"/>
    </source>
</evidence>
<proteinExistence type="predicted"/>
<dbReference type="EMBL" id="CM047736">
    <property type="protein sequence ID" value="KAJ0053247.1"/>
    <property type="molecule type" value="Genomic_DNA"/>
</dbReference>
<evidence type="ECO:0000313" key="2">
    <source>
        <dbReference type="Proteomes" id="UP001163603"/>
    </source>
</evidence>
<name>A0ACC0ZLZ5_9ROSI</name>
<dbReference type="Proteomes" id="UP001163603">
    <property type="component" value="Chromosome 1"/>
</dbReference>
<protein>
    <submittedName>
        <fullName evidence="1">Uncharacterized protein</fullName>
    </submittedName>
</protein>
<accession>A0ACC0ZLZ5</accession>